<dbReference type="PATRIC" id="fig|1603606.3.peg.2201"/>
<dbReference type="InterPro" id="IPR048011">
    <property type="entry name" value="NTP-PPase_MazG-like_C"/>
</dbReference>
<dbReference type="RefSeq" id="WP_053550870.1">
    <property type="nucleotide sequence ID" value="NZ_CP010802.1"/>
</dbReference>
<dbReference type="NCBIfam" id="TIGR00444">
    <property type="entry name" value="mazG"/>
    <property type="match status" value="1"/>
</dbReference>
<proteinExistence type="predicted"/>
<evidence type="ECO:0000313" key="2">
    <source>
        <dbReference type="EMBL" id="ALC16805.1"/>
    </source>
</evidence>
<dbReference type="AlphaFoldDB" id="A0A0M4D9V3"/>
<organism evidence="2 3">
    <name type="scientific">Desulfuromonas soudanensis</name>
    <dbReference type="NCBI Taxonomy" id="1603606"/>
    <lineage>
        <taxon>Bacteria</taxon>
        <taxon>Pseudomonadati</taxon>
        <taxon>Thermodesulfobacteriota</taxon>
        <taxon>Desulfuromonadia</taxon>
        <taxon>Desulfuromonadales</taxon>
        <taxon>Desulfuromonadaceae</taxon>
        <taxon>Desulfuromonas</taxon>
    </lineage>
</organism>
<dbReference type="OrthoDB" id="9808939at2"/>
<protein>
    <submittedName>
        <fullName evidence="2">MazG family protein</fullName>
    </submittedName>
</protein>
<accession>A0A0M4D9V3</accession>
<dbReference type="NCBIfam" id="NF007113">
    <property type="entry name" value="PRK09562.1"/>
    <property type="match status" value="1"/>
</dbReference>
<name>A0A0M4D9V3_9BACT</name>
<dbReference type="STRING" id="1603606.DSOUD_2038"/>
<dbReference type="GO" id="GO:0006950">
    <property type="term" value="P:response to stress"/>
    <property type="evidence" value="ECO:0007669"/>
    <property type="project" value="UniProtKB-ARBA"/>
</dbReference>
<dbReference type="CDD" id="cd11529">
    <property type="entry name" value="NTP-PPase_MazG_Cterm"/>
    <property type="match status" value="1"/>
</dbReference>
<sequence length="264" mass="29771">MNDISQAFMRLVGIMATLRSPQGCPWDAEQTPETLRPYLVEETYEVLEAIDHGEPQAIREELGDLLLQIVFLSRLFEERREFHIGDVADAIADKLIRRHPHVFADAPDRDLATLNRQWNRIKEEEKPFSDTPRPLLHGVPETLPALMRAAKFQGKAHRAGFDPPAADGPTGTIHTELARLEITLGQPNQGVQEEAIGDLLLAVVDLSRHLNIDAEEALRKRTNHFAMRVEQVGQELTDEGLTFQEAPSDKLERLWVKTGALTKK</sequence>
<feature type="domain" description="NTP pyrophosphohydrolase MazG-like" evidence="1">
    <location>
        <begin position="30"/>
        <end position="103"/>
    </location>
</feature>
<dbReference type="GO" id="GO:0046081">
    <property type="term" value="P:dUTP catabolic process"/>
    <property type="evidence" value="ECO:0007669"/>
    <property type="project" value="TreeGrafter"/>
</dbReference>
<dbReference type="GO" id="GO:0046052">
    <property type="term" value="P:UTP catabolic process"/>
    <property type="evidence" value="ECO:0007669"/>
    <property type="project" value="TreeGrafter"/>
</dbReference>
<dbReference type="KEGG" id="des:DSOUD_2038"/>
<dbReference type="Pfam" id="PF03819">
    <property type="entry name" value="MazG"/>
    <property type="match status" value="1"/>
</dbReference>
<dbReference type="CDD" id="cd11528">
    <property type="entry name" value="NTP-PPase_MazG_Nterm"/>
    <property type="match status" value="1"/>
</dbReference>
<dbReference type="SUPFAM" id="SSF101386">
    <property type="entry name" value="all-alpha NTP pyrophosphatases"/>
    <property type="match status" value="2"/>
</dbReference>
<dbReference type="InterPro" id="IPR048015">
    <property type="entry name" value="NTP-PPase_MazG-like_N"/>
</dbReference>
<dbReference type="Proteomes" id="UP000057158">
    <property type="component" value="Chromosome"/>
</dbReference>
<keyword evidence="3" id="KW-1185">Reference proteome</keyword>
<gene>
    <name evidence="2" type="primary">mazG</name>
    <name evidence="2" type="ORF">DSOUD_2038</name>
</gene>
<dbReference type="GO" id="GO:0047429">
    <property type="term" value="F:nucleoside triphosphate diphosphatase activity"/>
    <property type="evidence" value="ECO:0007669"/>
    <property type="project" value="InterPro"/>
</dbReference>
<dbReference type="GO" id="GO:0046076">
    <property type="term" value="P:dTTP catabolic process"/>
    <property type="evidence" value="ECO:0007669"/>
    <property type="project" value="TreeGrafter"/>
</dbReference>
<dbReference type="EMBL" id="CP010802">
    <property type="protein sequence ID" value="ALC16805.1"/>
    <property type="molecule type" value="Genomic_DNA"/>
</dbReference>
<reference evidence="2 3" key="1">
    <citation type="submission" date="2015-07" db="EMBL/GenBank/DDBJ databases">
        <title>Isolation and Genomic Characterization of a Novel Halophilic Metal-Reducing Deltaproteobacterium from the Deep Subsurface.</title>
        <authorList>
            <person name="Badalamenti J.P."/>
            <person name="Summers Z.M."/>
            <person name="Gralnick J.A."/>
            <person name="Bond D.R."/>
        </authorList>
    </citation>
    <scope>NUCLEOTIDE SEQUENCE [LARGE SCALE GENOMIC DNA]</scope>
    <source>
        <strain evidence="2 3">WTL</strain>
    </source>
</reference>
<dbReference type="GO" id="GO:0046061">
    <property type="term" value="P:dATP catabolic process"/>
    <property type="evidence" value="ECO:0007669"/>
    <property type="project" value="TreeGrafter"/>
</dbReference>
<dbReference type="PANTHER" id="PTHR30522:SF0">
    <property type="entry name" value="NUCLEOSIDE TRIPHOSPHATE PYROPHOSPHOHYDROLASE"/>
    <property type="match status" value="1"/>
</dbReference>
<evidence type="ECO:0000313" key="3">
    <source>
        <dbReference type="Proteomes" id="UP000057158"/>
    </source>
</evidence>
<dbReference type="FunFam" id="1.10.287.1080:FF:000001">
    <property type="entry name" value="Nucleoside triphosphate pyrophosphohydrolase"/>
    <property type="match status" value="1"/>
</dbReference>
<dbReference type="GO" id="GO:0046047">
    <property type="term" value="P:TTP catabolic process"/>
    <property type="evidence" value="ECO:0007669"/>
    <property type="project" value="TreeGrafter"/>
</dbReference>
<dbReference type="InterPro" id="IPR011551">
    <property type="entry name" value="NTP_PyrPHydrolase_MazG"/>
</dbReference>
<evidence type="ECO:0000259" key="1">
    <source>
        <dbReference type="Pfam" id="PF03819"/>
    </source>
</evidence>
<dbReference type="GO" id="GO:0006203">
    <property type="term" value="P:dGTP catabolic process"/>
    <property type="evidence" value="ECO:0007669"/>
    <property type="project" value="TreeGrafter"/>
</dbReference>
<dbReference type="InterPro" id="IPR004518">
    <property type="entry name" value="MazG-like_dom"/>
</dbReference>
<dbReference type="Gene3D" id="1.10.287.1080">
    <property type="entry name" value="MazG-like"/>
    <property type="match status" value="2"/>
</dbReference>
<dbReference type="PANTHER" id="PTHR30522">
    <property type="entry name" value="NUCLEOSIDE TRIPHOSPHATE PYROPHOSPHOHYDROLASE"/>
    <property type="match status" value="1"/>
</dbReference>